<dbReference type="GO" id="GO:0006298">
    <property type="term" value="P:mismatch repair"/>
    <property type="evidence" value="ECO:0007669"/>
    <property type="project" value="InterPro"/>
</dbReference>
<accession>A0A1B0BK75</accession>
<dbReference type="STRING" id="67801.A0A1B0BK75"/>
<dbReference type="PANTHER" id="PTHR10073:SF52">
    <property type="entry name" value="MISMATCH REPAIR ENDONUCLEASE PMS2"/>
    <property type="match status" value="1"/>
</dbReference>
<dbReference type="InterPro" id="IPR038973">
    <property type="entry name" value="MutL/Mlh/Pms-like"/>
</dbReference>
<reference evidence="1" key="2">
    <citation type="submission" date="2020-05" db="UniProtKB">
        <authorList>
            <consortium name="EnsemblMetazoa"/>
        </authorList>
    </citation>
    <scope>IDENTIFICATION</scope>
    <source>
        <strain evidence="1">IAEA</strain>
    </source>
</reference>
<reference evidence="2" key="1">
    <citation type="submission" date="2015-01" db="EMBL/GenBank/DDBJ databases">
        <authorList>
            <person name="Aksoy S."/>
            <person name="Warren W."/>
            <person name="Wilson R.K."/>
        </authorList>
    </citation>
    <scope>NUCLEOTIDE SEQUENCE [LARGE SCALE GENOMIC DNA]</scope>
    <source>
        <strain evidence="2">IAEA</strain>
    </source>
</reference>
<dbReference type="EMBL" id="JXJN01015831">
    <property type="status" value="NOT_ANNOTATED_CDS"/>
    <property type="molecule type" value="Genomic_DNA"/>
</dbReference>
<dbReference type="GO" id="GO:0140664">
    <property type="term" value="F:ATP-dependent DNA damage sensor activity"/>
    <property type="evidence" value="ECO:0007669"/>
    <property type="project" value="InterPro"/>
</dbReference>
<organism evidence="1 2">
    <name type="scientific">Glossina palpalis gambiensis</name>
    <dbReference type="NCBI Taxonomy" id="67801"/>
    <lineage>
        <taxon>Eukaryota</taxon>
        <taxon>Metazoa</taxon>
        <taxon>Ecdysozoa</taxon>
        <taxon>Arthropoda</taxon>
        <taxon>Hexapoda</taxon>
        <taxon>Insecta</taxon>
        <taxon>Pterygota</taxon>
        <taxon>Neoptera</taxon>
        <taxon>Endopterygota</taxon>
        <taxon>Diptera</taxon>
        <taxon>Brachycera</taxon>
        <taxon>Muscomorpha</taxon>
        <taxon>Hippoboscoidea</taxon>
        <taxon>Glossinidae</taxon>
        <taxon>Glossina</taxon>
    </lineage>
</organism>
<sequence>MHLQFQTLAEPQTLELTAVNQMTLIENLPLFEKNGFKFSINSDVISPPTKKISLLGKPFSKNWEFSKEDIDELIFMLAALEFTSTEKYKPCQSVYMLIFGNTTQNFVRKLKPIKEMFENQQNREKG</sequence>
<dbReference type="PANTHER" id="PTHR10073">
    <property type="entry name" value="DNA MISMATCH REPAIR PROTEIN MLH, PMS, MUTL"/>
    <property type="match status" value="1"/>
</dbReference>
<proteinExistence type="predicted"/>
<dbReference type="GO" id="GO:0016887">
    <property type="term" value="F:ATP hydrolysis activity"/>
    <property type="evidence" value="ECO:0007669"/>
    <property type="project" value="InterPro"/>
</dbReference>
<keyword evidence="2" id="KW-1185">Reference proteome</keyword>
<protein>
    <submittedName>
        <fullName evidence="1">Uncharacterized protein</fullName>
    </submittedName>
</protein>
<evidence type="ECO:0000313" key="1">
    <source>
        <dbReference type="EnsemblMetazoa" id="GPPI032779-PA"/>
    </source>
</evidence>
<dbReference type="EnsemblMetazoa" id="GPPI032779-RA">
    <property type="protein sequence ID" value="GPPI032779-PA"/>
    <property type="gene ID" value="GPPI032779"/>
</dbReference>
<dbReference type="GO" id="GO:0032389">
    <property type="term" value="C:MutLalpha complex"/>
    <property type="evidence" value="ECO:0007669"/>
    <property type="project" value="TreeGrafter"/>
</dbReference>
<name>A0A1B0BK75_9MUSC</name>
<evidence type="ECO:0000313" key="2">
    <source>
        <dbReference type="Proteomes" id="UP000092460"/>
    </source>
</evidence>
<dbReference type="AlphaFoldDB" id="A0A1B0BK75"/>
<dbReference type="Proteomes" id="UP000092460">
    <property type="component" value="Unassembled WGS sequence"/>
</dbReference>
<dbReference type="VEuPathDB" id="VectorBase:GPPI032779"/>